<reference evidence="1 2" key="1">
    <citation type="journal article" date="2024" name="Nat. Commun.">
        <title>Phylogenomics reveals the evolutionary origins of lichenization in chlorophyte algae.</title>
        <authorList>
            <person name="Puginier C."/>
            <person name="Libourel C."/>
            <person name="Otte J."/>
            <person name="Skaloud P."/>
            <person name="Haon M."/>
            <person name="Grisel S."/>
            <person name="Petersen M."/>
            <person name="Berrin J.G."/>
            <person name="Delaux P.M."/>
            <person name="Dal Grande F."/>
            <person name="Keller J."/>
        </authorList>
    </citation>
    <scope>NUCLEOTIDE SEQUENCE [LARGE SCALE GENOMIC DNA]</scope>
    <source>
        <strain evidence="1 2">SAG 2043</strain>
    </source>
</reference>
<dbReference type="Proteomes" id="UP001489004">
    <property type="component" value="Unassembled WGS sequence"/>
</dbReference>
<evidence type="ECO:0000313" key="2">
    <source>
        <dbReference type="Proteomes" id="UP001489004"/>
    </source>
</evidence>
<gene>
    <name evidence="1" type="ORF">WJX72_001849</name>
</gene>
<evidence type="ECO:0000313" key="1">
    <source>
        <dbReference type="EMBL" id="KAK9823310.1"/>
    </source>
</evidence>
<organism evidence="1 2">
    <name type="scientific">[Myrmecia] bisecta</name>
    <dbReference type="NCBI Taxonomy" id="41462"/>
    <lineage>
        <taxon>Eukaryota</taxon>
        <taxon>Viridiplantae</taxon>
        <taxon>Chlorophyta</taxon>
        <taxon>core chlorophytes</taxon>
        <taxon>Trebouxiophyceae</taxon>
        <taxon>Trebouxiales</taxon>
        <taxon>Trebouxiaceae</taxon>
        <taxon>Myrmecia</taxon>
    </lineage>
</organism>
<protein>
    <submittedName>
        <fullName evidence="1">Uncharacterized protein</fullName>
    </submittedName>
</protein>
<dbReference type="EMBL" id="JALJOR010000002">
    <property type="protein sequence ID" value="KAK9823310.1"/>
    <property type="molecule type" value="Genomic_DNA"/>
</dbReference>
<keyword evidence="2" id="KW-1185">Reference proteome</keyword>
<comment type="caution">
    <text evidence="1">The sequence shown here is derived from an EMBL/GenBank/DDBJ whole genome shotgun (WGS) entry which is preliminary data.</text>
</comment>
<proteinExistence type="predicted"/>
<accession>A0AAW1QPX6</accession>
<name>A0AAW1QPX6_9CHLO</name>
<dbReference type="AlphaFoldDB" id="A0AAW1QPX6"/>
<sequence>MNIRSGHPPWVKSGSVPVGLYLDGMSSDSTCTPYSSPPRSAAEAPYQRLVLVSSLIAQPERAVLAALPDTAVIIYDWQRTAATGLVEQVHAVLCGGKVHSLAVVAPGPSAGSMALLRSLPPMIVCRFVARLLEAHRDAMRSIR</sequence>